<feature type="compositionally biased region" description="Basic and acidic residues" evidence="1">
    <location>
        <begin position="250"/>
        <end position="263"/>
    </location>
</feature>
<dbReference type="PANTHER" id="PTHR43668">
    <property type="entry name" value="ALLANTOINASE"/>
    <property type="match status" value="1"/>
</dbReference>
<gene>
    <name evidence="3" type="ORF">BSTOLATCC_MIC2638</name>
</gene>
<dbReference type="Pfam" id="PF01979">
    <property type="entry name" value="Amidohydro_1"/>
    <property type="match status" value="1"/>
</dbReference>
<dbReference type="GO" id="GO:0004038">
    <property type="term" value="F:allantoinase activity"/>
    <property type="evidence" value="ECO:0007669"/>
    <property type="project" value="TreeGrafter"/>
</dbReference>
<dbReference type="Proteomes" id="UP001162131">
    <property type="component" value="Unassembled WGS sequence"/>
</dbReference>
<dbReference type="PANTHER" id="PTHR43668:SF2">
    <property type="entry name" value="ALLANTOINASE"/>
    <property type="match status" value="1"/>
</dbReference>
<dbReference type="SUPFAM" id="SSF51556">
    <property type="entry name" value="Metallo-dependent hydrolases"/>
    <property type="match status" value="1"/>
</dbReference>
<dbReference type="GO" id="GO:0006145">
    <property type="term" value="P:purine nucleobase catabolic process"/>
    <property type="evidence" value="ECO:0007669"/>
    <property type="project" value="TreeGrafter"/>
</dbReference>
<dbReference type="SUPFAM" id="SSF51338">
    <property type="entry name" value="Composite domain of metallo-dependent hydrolases"/>
    <property type="match status" value="1"/>
</dbReference>
<dbReference type="InterPro" id="IPR032466">
    <property type="entry name" value="Metal_Hydrolase"/>
</dbReference>
<dbReference type="AlphaFoldDB" id="A0AAU9I729"/>
<evidence type="ECO:0000313" key="4">
    <source>
        <dbReference type="Proteomes" id="UP001162131"/>
    </source>
</evidence>
<feature type="compositionally biased region" description="Acidic residues" evidence="1">
    <location>
        <begin position="223"/>
        <end position="233"/>
    </location>
</feature>
<dbReference type="GO" id="GO:0005737">
    <property type="term" value="C:cytoplasm"/>
    <property type="evidence" value="ECO:0007669"/>
    <property type="project" value="TreeGrafter"/>
</dbReference>
<accession>A0AAU9I729</accession>
<keyword evidence="4" id="KW-1185">Reference proteome</keyword>
<evidence type="ECO:0000256" key="1">
    <source>
        <dbReference type="SAM" id="MobiDB-lite"/>
    </source>
</evidence>
<name>A0AAU9I729_9CILI</name>
<sequence>MGKKALISKHIVLCSFSQYHASKPMYGIILIEGELIYDVILVDENIPPYALAEKYSEWNPVNYEDFYISPGIIDLCVRREWDDYSAMTKAAVSGGTCFLLEEPGYYIDQPPTGQLYCDVGKVGTIEVSNIENIPSYAEEGCFAVKGYLFPPSLSMQCIPTNLEGIFKEIAKTGMVLLIDPTLPDPRMLYVASPLRLESIEKRRKPGSVSTLKIFAGAFPDAIESEEEDEEEDKPETINVQKPQGTIKRALSAEDNRPEVSFQERRPSDTFHINEISKSPTIELPIPEICEVDEEQSPQKILKLKSRTIFDDLNARIKESYFNIENLSLAEQSTYQYSSSAQVESLSPVKKLRSESFSGILINNIDDSDSSYPASELSSPKPQSLYERRIRGNRPPPLATKMEQNPVKECIYINHLANYPEHWELTGVEKIIQSLKKVTCPVHVTNLSSAAALNRIRQVKGSFNCLTCEISASKLSFTHSAIRDGDTRFKDSSPIRNKSNFILLWDLLKMKGIDSISSQHAFIKAEYKALDSGNFQKALNGICALGFTLQAIWTMLNVPVSTTTQLDHYIVRMAKWLSLHPAKILNIHDSRGSIEKNKYADLIIWAPYERFKAKEENPEYEKVSPFVGMEMLGKIHYVYVRGKMAYDEGDFKARGKRVVRLDR</sequence>
<dbReference type="InterPro" id="IPR050138">
    <property type="entry name" value="DHOase/Allantoinase_Hydrolase"/>
</dbReference>
<dbReference type="InterPro" id="IPR011059">
    <property type="entry name" value="Metal-dep_hydrolase_composite"/>
</dbReference>
<feature type="domain" description="Amidohydrolase-related" evidence="2">
    <location>
        <begin position="456"/>
        <end position="643"/>
    </location>
</feature>
<proteinExistence type="predicted"/>
<evidence type="ECO:0000259" key="2">
    <source>
        <dbReference type="Pfam" id="PF01979"/>
    </source>
</evidence>
<evidence type="ECO:0000313" key="3">
    <source>
        <dbReference type="EMBL" id="CAG9310924.1"/>
    </source>
</evidence>
<dbReference type="Gene3D" id="3.20.20.140">
    <property type="entry name" value="Metal-dependent hydrolases"/>
    <property type="match status" value="2"/>
</dbReference>
<dbReference type="EMBL" id="CAJZBQ010000003">
    <property type="protein sequence ID" value="CAG9310924.1"/>
    <property type="molecule type" value="Genomic_DNA"/>
</dbReference>
<feature type="region of interest" description="Disordered" evidence="1">
    <location>
        <begin position="223"/>
        <end position="263"/>
    </location>
</feature>
<comment type="caution">
    <text evidence="3">The sequence shown here is derived from an EMBL/GenBank/DDBJ whole genome shotgun (WGS) entry which is preliminary data.</text>
</comment>
<protein>
    <recommendedName>
        <fullName evidence="2">Amidohydrolase-related domain-containing protein</fullName>
    </recommendedName>
</protein>
<dbReference type="InterPro" id="IPR006680">
    <property type="entry name" value="Amidohydro-rel"/>
</dbReference>
<organism evidence="3 4">
    <name type="scientific">Blepharisma stoltei</name>
    <dbReference type="NCBI Taxonomy" id="1481888"/>
    <lineage>
        <taxon>Eukaryota</taxon>
        <taxon>Sar</taxon>
        <taxon>Alveolata</taxon>
        <taxon>Ciliophora</taxon>
        <taxon>Postciliodesmatophora</taxon>
        <taxon>Heterotrichea</taxon>
        <taxon>Heterotrichida</taxon>
        <taxon>Blepharismidae</taxon>
        <taxon>Blepharisma</taxon>
    </lineage>
</organism>
<reference evidence="3" key="1">
    <citation type="submission" date="2021-09" db="EMBL/GenBank/DDBJ databases">
        <authorList>
            <consortium name="AG Swart"/>
            <person name="Singh M."/>
            <person name="Singh A."/>
            <person name="Seah K."/>
            <person name="Emmerich C."/>
        </authorList>
    </citation>
    <scope>NUCLEOTIDE SEQUENCE</scope>
    <source>
        <strain evidence="3">ATCC30299</strain>
    </source>
</reference>